<comment type="subunit">
    <text evidence="2 5">Homopentamer.</text>
</comment>
<dbReference type="RefSeq" id="WP_006460540.1">
    <property type="nucleotide sequence ID" value="NZ_CP007030.1"/>
</dbReference>
<accession>W0DYI3</accession>
<dbReference type="eggNOG" id="COG1345">
    <property type="taxonomic scope" value="Bacteria"/>
</dbReference>
<comment type="similarity">
    <text evidence="1 5">Belongs to the FliD family.</text>
</comment>
<evidence type="ECO:0000313" key="9">
    <source>
        <dbReference type="Proteomes" id="UP000005380"/>
    </source>
</evidence>
<dbReference type="PANTHER" id="PTHR30288">
    <property type="entry name" value="FLAGELLAR CAP/ASSEMBLY PROTEIN FLID"/>
    <property type="match status" value="1"/>
</dbReference>
<dbReference type="InterPro" id="IPR003481">
    <property type="entry name" value="FliD_N"/>
</dbReference>
<feature type="domain" description="Flagellar hook-associated protein 2 C-terminal" evidence="7">
    <location>
        <begin position="588"/>
        <end position="658"/>
    </location>
</feature>
<dbReference type="InterPro" id="IPR010809">
    <property type="entry name" value="FliD_C"/>
</dbReference>
<dbReference type="GO" id="GO:0007155">
    <property type="term" value="P:cell adhesion"/>
    <property type="evidence" value="ECO:0007669"/>
    <property type="project" value="InterPro"/>
</dbReference>
<proteinExistence type="inferred from homology"/>
<dbReference type="InParanoid" id="W0DYI3"/>
<dbReference type="Pfam" id="PF02465">
    <property type="entry name" value="FliD_N"/>
    <property type="match status" value="1"/>
</dbReference>
<evidence type="ECO:0000256" key="2">
    <source>
        <dbReference type="ARBA" id="ARBA00011255"/>
    </source>
</evidence>
<reference evidence="8 9" key="1">
    <citation type="submission" date="2013-12" db="EMBL/GenBank/DDBJ databases">
        <authorList>
            <consortium name="DOE Joint Genome Institute"/>
            <person name="Kappler U."/>
            <person name="Huntemann M."/>
            <person name="Han J."/>
            <person name="Chen A."/>
            <person name="Kyrpides N."/>
            <person name="Mavromatis K."/>
            <person name="Markowitz V."/>
            <person name="Palaniappan K."/>
            <person name="Ivanova N."/>
            <person name="Schaumberg A."/>
            <person name="Pati A."/>
            <person name="Liolios K."/>
            <person name="Nordberg H.P."/>
            <person name="Cantor M.N."/>
            <person name="Hua S.X."/>
            <person name="Woyke T."/>
        </authorList>
    </citation>
    <scope>NUCLEOTIDE SEQUENCE [LARGE SCALE GENOMIC DNA]</scope>
    <source>
        <strain evidence="9">AL2</strain>
    </source>
</reference>
<dbReference type="Proteomes" id="UP000005380">
    <property type="component" value="Chromosome"/>
</dbReference>
<organism evidence="8 9">
    <name type="scientific">Thiomicrospira aerophila AL3</name>
    <dbReference type="NCBI Taxonomy" id="717772"/>
    <lineage>
        <taxon>Bacteria</taxon>
        <taxon>Pseudomonadati</taxon>
        <taxon>Pseudomonadota</taxon>
        <taxon>Gammaproteobacteria</taxon>
        <taxon>Thiotrichales</taxon>
        <taxon>Piscirickettsiaceae</taxon>
        <taxon>Thiomicrospira</taxon>
    </lineage>
</organism>
<keyword evidence="5" id="KW-0964">Secreted</keyword>
<dbReference type="EMBL" id="CP007030">
    <property type="protein sequence ID" value="AHF02328.1"/>
    <property type="molecule type" value="Genomic_DNA"/>
</dbReference>
<dbReference type="GO" id="GO:0009424">
    <property type="term" value="C:bacterial-type flagellum hook"/>
    <property type="evidence" value="ECO:0007669"/>
    <property type="project" value="UniProtKB-UniRule"/>
</dbReference>
<dbReference type="FunCoup" id="W0DYI3">
    <property type="interactions" value="45"/>
</dbReference>
<keyword evidence="3" id="KW-0175">Coiled coil</keyword>
<evidence type="ECO:0000313" key="8">
    <source>
        <dbReference type="EMBL" id="AHF02328.1"/>
    </source>
</evidence>
<dbReference type="KEGG" id="tao:THIAE_07270"/>
<keyword evidence="9" id="KW-1185">Reference proteome</keyword>
<evidence type="ECO:0000256" key="5">
    <source>
        <dbReference type="RuleBase" id="RU362066"/>
    </source>
</evidence>
<evidence type="ECO:0000256" key="4">
    <source>
        <dbReference type="ARBA" id="ARBA00023143"/>
    </source>
</evidence>
<name>W0DYI3_9GAMM</name>
<feature type="domain" description="Flagellar hook-associated protein 2 N-terminal" evidence="6">
    <location>
        <begin position="18"/>
        <end position="113"/>
    </location>
</feature>
<feature type="domain" description="Flagellar hook-associated protein 2 C-terminal" evidence="7">
    <location>
        <begin position="215"/>
        <end position="383"/>
    </location>
</feature>
<evidence type="ECO:0000259" key="7">
    <source>
        <dbReference type="Pfam" id="PF07195"/>
    </source>
</evidence>
<comment type="subcellular location">
    <subcellularLocation>
        <location evidence="5">Secreted</location>
    </subcellularLocation>
    <subcellularLocation>
        <location evidence="5">Bacterial flagellum</location>
    </subcellularLocation>
</comment>
<evidence type="ECO:0000259" key="6">
    <source>
        <dbReference type="Pfam" id="PF02465"/>
    </source>
</evidence>
<dbReference type="HOGENOM" id="CLU_407631_0_0_6"/>
<dbReference type="GO" id="GO:0009421">
    <property type="term" value="C:bacterial-type flagellum filament cap"/>
    <property type="evidence" value="ECO:0007669"/>
    <property type="project" value="InterPro"/>
</dbReference>
<dbReference type="InterPro" id="IPR040026">
    <property type="entry name" value="FliD"/>
</dbReference>
<sequence>MPNTIGANFVNSITGGRLDSANLSKVLAEAEVASQRGILDRNASRVEKEQTALSFLRTNLNAFNTFTQDLARPNFFNSLSATASSPQSLDVTLGDGAAVGNFSVSVEQLAQAQTQVLNTSFSSRSATIPTGTLTIEQAGQTKTFEINATNNTLESFQASFNAANLGVTAAIIKDGNEFKLMFSSQNSGADGAFSLTGSNGLTGFDNADATITSTAQDAQIKVNGVTVNSATNRFDDVLDGVSFTAKQAQPGLVQQVSIQRDTSAVEEAVKDFVLVYNQLQEILKDLGSNRELTAAEKDDPTFEFTGALAGNPVLRSLQFQLRDSITTPLPGQQPPFNTLSSIGVSLKIDGTLELNESQLNNVLNNNIEQLAGVFSKGGQSDNSLIQVVNTTDRTQAGDYEVFLTSVAERAVLNGGAVNLDVNGEIVLGAGAQFDLVFNGNESVTLEFAAGSYTPQAFASMLQSAINNEPTLQSLPGRIEVAFDGASSSFQLSSSQFGRNSEVTLSNVIGFDNAGLTDSTARGADVQGRLEIDGRTLDLGAFANANDGRLIRISNFAVTLDGQPAAARGLEFRVLGGVPDPSTPLGGLTVSEGFASRIFEQVRSQIADNGAIGARLETLQNRTAQFDEQRARLDARFEAAEARYRLQFANLQSILSQFQQTGDFLTATFNRNNRN</sequence>
<dbReference type="GO" id="GO:0005576">
    <property type="term" value="C:extracellular region"/>
    <property type="evidence" value="ECO:0007669"/>
    <property type="project" value="UniProtKB-SubCell"/>
</dbReference>
<gene>
    <name evidence="8" type="ORF">THIAE_07270</name>
</gene>
<dbReference type="STRING" id="717772.THIAE_07270"/>
<comment type="function">
    <text evidence="5">Required for morphogenesis and for the elongation of the flagellar filament by facilitating polymerization of the flagellin monomers at the tip of growing filament. Forms a capping structure, which prevents flagellin subunits (transported through the central channel of the flagellum) from leaking out without polymerization at the distal end.</text>
</comment>
<dbReference type="AlphaFoldDB" id="W0DYI3"/>
<evidence type="ECO:0000256" key="1">
    <source>
        <dbReference type="ARBA" id="ARBA00009764"/>
    </source>
</evidence>
<evidence type="ECO:0000256" key="3">
    <source>
        <dbReference type="ARBA" id="ARBA00023054"/>
    </source>
</evidence>
<dbReference type="OrthoDB" id="9810816at2"/>
<dbReference type="GO" id="GO:0071973">
    <property type="term" value="P:bacterial-type flagellum-dependent cell motility"/>
    <property type="evidence" value="ECO:0007669"/>
    <property type="project" value="TreeGrafter"/>
</dbReference>
<keyword evidence="4 5" id="KW-0975">Bacterial flagellum</keyword>
<dbReference type="PANTHER" id="PTHR30288:SF0">
    <property type="entry name" value="FLAGELLAR HOOK-ASSOCIATED PROTEIN 2"/>
    <property type="match status" value="1"/>
</dbReference>
<protein>
    <recommendedName>
        <fullName evidence="5">Flagellar hook-associated protein 2</fullName>
        <shortName evidence="5">HAP2</shortName>
    </recommendedName>
    <alternativeName>
        <fullName evidence="5">Flagellar cap protein</fullName>
    </alternativeName>
</protein>
<dbReference type="Pfam" id="PF07195">
    <property type="entry name" value="FliD_C"/>
    <property type="match status" value="2"/>
</dbReference>